<evidence type="ECO:0000256" key="6">
    <source>
        <dbReference type="SAM" id="Phobius"/>
    </source>
</evidence>
<feature type="transmembrane region" description="Helical" evidence="6">
    <location>
        <begin position="134"/>
        <end position="153"/>
    </location>
</feature>
<reference evidence="8 9" key="1">
    <citation type="journal article" date="2010" name="J. Bacteriol.">
        <title>Genome sequence of the dioxin-mineralizing bacterium Sphingomonas wittichii RW1.</title>
        <authorList>
            <person name="Miller T.R."/>
            <person name="Delcher A.L."/>
            <person name="Salzberg S.L."/>
            <person name="Saunders E."/>
            <person name="Detter J.C."/>
            <person name="Halden R.U."/>
        </authorList>
    </citation>
    <scope>NUCLEOTIDE SEQUENCE [LARGE SCALE GENOMIC DNA]</scope>
    <source>
        <strain evidence="9">DSM 6014 / CCUG 31198 / JCM 15750 / NBRC 105917 / EY 4224 / RW1</strain>
    </source>
</reference>
<gene>
    <name evidence="8" type="ordered locus">Swit_2875</name>
</gene>
<dbReference type="PANTHER" id="PTHR38459:SF1">
    <property type="entry name" value="PROPHAGE BACTOPRENOL-LINKED GLUCOSE TRANSLOCASE HOMOLOG"/>
    <property type="match status" value="1"/>
</dbReference>
<feature type="domain" description="GtrA/DPMS transmembrane" evidence="7">
    <location>
        <begin position="42"/>
        <end position="159"/>
    </location>
</feature>
<dbReference type="AlphaFoldDB" id="A0A9J9LD54"/>
<dbReference type="KEGG" id="swi:Swit_2875"/>
<comment type="subcellular location">
    <subcellularLocation>
        <location evidence="1">Membrane</location>
        <topology evidence="1">Multi-pass membrane protein</topology>
    </subcellularLocation>
</comment>
<evidence type="ECO:0000256" key="2">
    <source>
        <dbReference type="ARBA" id="ARBA00009399"/>
    </source>
</evidence>
<dbReference type="Proteomes" id="UP000001989">
    <property type="component" value="Chromosome"/>
</dbReference>
<evidence type="ECO:0000313" key="8">
    <source>
        <dbReference type="EMBL" id="ABQ69227.1"/>
    </source>
</evidence>
<feature type="transmembrane region" description="Helical" evidence="6">
    <location>
        <begin position="71"/>
        <end position="88"/>
    </location>
</feature>
<dbReference type="EMBL" id="CP000699">
    <property type="protein sequence ID" value="ABQ69227.1"/>
    <property type="molecule type" value="Genomic_DNA"/>
</dbReference>
<evidence type="ECO:0000256" key="1">
    <source>
        <dbReference type="ARBA" id="ARBA00004141"/>
    </source>
</evidence>
<keyword evidence="5 6" id="KW-0472">Membrane</keyword>
<keyword evidence="3 6" id="KW-0812">Transmembrane</keyword>
<dbReference type="InterPro" id="IPR007267">
    <property type="entry name" value="GtrA_DPMS_TM"/>
</dbReference>
<evidence type="ECO:0000256" key="5">
    <source>
        <dbReference type="ARBA" id="ARBA00023136"/>
    </source>
</evidence>
<comment type="similarity">
    <text evidence="2">Belongs to the GtrA family.</text>
</comment>
<keyword evidence="9" id="KW-1185">Reference proteome</keyword>
<evidence type="ECO:0000256" key="4">
    <source>
        <dbReference type="ARBA" id="ARBA00022989"/>
    </source>
</evidence>
<dbReference type="GO" id="GO:0005886">
    <property type="term" value="C:plasma membrane"/>
    <property type="evidence" value="ECO:0007669"/>
    <property type="project" value="TreeGrafter"/>
</dbReference>
<sequence length="160" mass="17790">MGDAAAATLQLEPPPLLWNGAPMPEAPLLSRERIVLLGQLVRYAVTGVFASLVNIGIYHLLVKLAGFDPNLAWTFGFVGAATTGYVVHGQWSFRGHGGRDRQGVRIARFAIVSLISFALNSLWVWLLVQHMDLPIWSPYPLVLGVTPLLVFWLNRQWVFE</sequence>
<dbReference type="Pfam" id="PF04138">
    <property type="entry name" value="GtrA_DPMS_TM"/>
    <property type="match status" value="1"/>
</dbReference>
<keyword evidence="4 6" id="KW-1133">Transmembrane helix</keyword>
<evidence type="ECO:0000313" key="9">
    <source>
        <dbReference type="Proteomes" id="UP000001989"/>
    </source>
</evidence>
<dbReference type="PANTHER" id="PTHR38459">
    <property type="entry name" value="PROPHAGE BACTOPRENOL-LINKED GLUCOSE TRANSLOCASE HOMOLOG"/>
    <property type="match status" value="1"/>
</dbReference>
<dbReference type="InterPro" id="IPR051401">
    <property type="entry name" value="GtrA_CellWall_Glycosyl"/>
</dbReference>
<protein>
    <submittedName>
        <fullName evidence="8">GtrA family protein</fullName>
    </submittedName>
</protein>
<name>A0A9J9LD54_RHIWR</name>
<evidence type="ECO:0000256" key="3">
    <source>
        <dbReference type="ARBA" id="ARBA00022692"/>
    </source>
</evidence>
<organism evidence="8 9">
    <name type="scientific">Rhizorhabdus wittichii (strain DSM 6014 / CCUG 31198 / JCM 15750 / NBRC 105917 / EY 4224 / RW1)</name>
    <name type="common">Sphingomonas wittichii</name>
    <dbReference type="NCBI Taxonomy" id="392499"/>
    <lineage>
        <taxon>Bacteria</taxon>
        <taxon>Pseudomonadati</taxon>
        <taxon>Pseudomonadota</taxon>
        <taxon>Alphaproteobacteria</taxon>
        <taxon>Sphingomonadales</taxon>
        <taxon>Sphingomonadaceae</taxon>
        <taxon>Rhizorhabdus</taxon>
    </lineage>
</organism>
<proteinExistence type="inferred from homology"/>
<feature type="transmembrane region" description="Helical" evidence="6">
    <location>
        <begin position="109"/>
        <end position="128"/>
    </location>
</feature>
<dbReference type="GO" id="GO:0000271">
    <property type="term" value="P:polysaccharide biosynthetic process"/>
    <property type="evidence" value="ECO:0007669"/>
    <property type="project" value="InterPro"/>
</dbReference>
<evidence type="ECO:0000259" key="7">
    <source>
        <dbReference type="Pfam" id="PF04138"/>
    </source>
</evidence>
<accession>A0A9J9LD54</accession>
<feature type="transmembrane region" description="Helical" evidence="6">
    <location>
        <begin position="40"/>
        <end position="59"/>
    </location>
</feature>